<keyword evidence="4" id="KW-1185">Reference proteome</keyword>
<dbReference type="Pfam" id="PF13472">
    <property type="entry name" value="Lipase_GDSL_2"/>
    <property type="match status" value="1"/>
</dbReference>
<dbReference type="OrthoDB" id="9786188at2"/>
<sequence>MQKFKIHILACISLLLLACDTPPHLSPLNSESTIVAFGDSLTYGTGAKSAESYPDVLMALTGLEVINRGIPGDKTQDGLERIDTMLSTYNPDLVLLCLGGNDFLRKRKSEETKRNLINIIHRIQQNNSEVVLIAVPDIGVFLSDADIYEEVAKETNVPLIEDALSDLLSDKQLKSDTIHLNQLGYRKLAESIYQFLHDRGALPAI</sequence>
<evidence type="ECO:0000313" key="4">
    <source>
        <dbReference type="Proteomes" id="UP000245790"/>
    </source>
</evidence>
<proteinExistence type="predicted"/>
<protein>
    <submittedName>
        <fullName evidence="3">Lysophospholipase L1-like esterase</fullName>
    </submittedName>
</protein>
<evidence type="ECO:0000256" key="1">
    <source>
        <dbReference type="SAM" id="SignalP"/>
    </source>
</evidence>
<dbReference type="Gene3D" id="3.40.50.1110">
    <property type="entry name" value="SGNH hydrolase"/>
    <property type="match status" value="1"/>
</dbReference>
<feature type="signal peptide" evidence="1">
    <location>
        <begin position="1"/>
        <end position="18"/>
    </location>
</feature>
<dbReference type="AlphaFoldDB" id="A0A316FM27"/>
<dbReference type="Proteomes" id="UP000245790">
    <property type="component" value="Unassembled WGS sequence"/>
</dbReference>
<accession>A0A316FM27</accession>
<comment type="caution">
    <text evidence="3">The sequence shown here is derived from an EMBL/GenBank/DDBJ whole genome shotgun (WGS) entry which is preliminary data.</text>
</comment>
<keyword evidence="1" id="KW-0732">Signal</keyword>
<evidence type="ECO:0000313" key="3">
    <source>
        <dbReference type="EMBL" id="PWK49235.1"/>
    </source>
</evidence>
<dbReference type="InterPro" id="IPR036514">
    <property type="entry name" value="SGNH_hydro_sf"/>
</dbReference>
<reference evidence="3 4" key="1">
    <citation type="submission" date="2018-05" db="EMBL/GenBank/DDBJ databases">
        <title>Genomic Encyclopedia of Type Strains, Phase IV (KMG-IV): sequencing the most valuable type-strain genomes for metagenomic binning, comparative biology and taxonomic classification.</title>
        <authorList>
            <person name="Goeker M."/>
        </authorList>
    </citation>
    <scope>NUCLEOTIDE SEQUENCE [LARGE SCALE GENOMIC DNA]</scope>
    <source>
        <strain evidence="3 4">DSM 25350</strain>
    </source>
</reference>
<dbReference type="EMBL" id="QGGU01000008">
    <property type="protein sequence ID" value="PWK49235.1"/>
    <property type="molecule type" value="Genomic_DNA"/>
</dbReference>
<organism evidence="3 4">
    <name type="scientific">Pleionea mediterranea</name>
    <dbReference type="NCBI Taxonomy" id="523701"/>
    <lineage>
        <taxon>Bacteria</taxon>
        <taxon>Pseudomonadati</taxon>
        <taxon>Pseudomonadota</taxon>
        <taxon>Gammaproteobacteria</taxon>
        <taxon>Oceanospirillales</taxon>
        <taxon>Pleioneaceae</taxon>
        <taxon>Pleionea</taxon>
    </lineage>
</organism>
<dbReference type="InterPro" id="IPR051532">
    <property type="entry name" value="Ester_Hydrolysis_Enzymes"/>
</dbReference>
<name>A0A316FM27_9GAMM</name>
<dbReference type="PROSITE" id="PS51257">
    <property type="entry name" value="PROKAR_LIPOPROTEIN"/>
    <property type="match status" value="1"/>
</dbReference>
<gene>
    <name evidence="3" type="ORF">C8D97_108145</name>
</gene>
<evidence type="ECO:0000259" key="2">
    <source>
        <dbReference type="Pfam" id="PF13472"/>
    </source>
</evidence>
<dbReference type="PANTHER" id="PTHR30383">
    <property type="entry name" value="THIOESTERASE 1/PROTEASE 1/LYSOPHOSPHOLIPASE L1"/>
    <property type="match status" value="1"/>
</dbReference>
<feature type="chain" id="PRO_5016336301" evidence="1">
    <location>
        <begin position="19"/>
        <end position="205"/>
    </location>
</feature>
<dbReference type="SUPFAM" id="SSF52266">
    <property type="entry name" value="SGNH hydrolase"/>
    <property type="match status" value="1"/>
</dbReference>
<dbReference type="PANTHER" id="PTHR30383:SF5">
    <property type="entry name" value="SGNH HYDROLASE-TYPE ESTERASE DOMAIN-CONTAINING PROTEIN"/>
    <property type="match status" value="1"/>
</dbReference>
<dbReference type="GO" id="GO:0004622">
    <property type="term" value="F:phosphatidylcholine lysophospholipase activity"/>
    <property type="evidence" value="ECO:0007669"/>
    <property type="project" value="TreeGrafter"/>
</dbReference>
<dbReference type="InterPro" id="IPR013830">
    <property type="entry name" value="SGNH_hydro"/>
</dbReference>
<feature type="domain" description="SGNH hydrolase-type esterase" evidence="2">
    <location>
        <begin position="36"/>
        <end position="186"/>
    </location>
</feature>
<dbReference type="RefSeq" id="WP_109764033.1">
    <property type="nucleotide sequence ID" value="NZ_QGGU01000008.1"/>
</dbReference>